<sequence>MTSIIPHSIINAGPPGTSHFTQIQGRRHNDAQSVNKLPAELLSHVFAIGQVSERATRPRTRYYFGLQDVITVRHPTYIYGDVAIRCPSLWAHIHITRPSPYHLVSLYLKRAGPTRPLEIDIEMRKRFWGAVCIEARDWETQLEKVPYLLKFLISRGATVDRWSSLTVCVKQPEVLYAIIGFINARPTCGLRFLSCRWKVRGYNSDIEELRSLDYPHVFSESYSFCASTVPRLRCVEFDAVPWGYVFNRSSPIFTGLTTLKLTSSYAYCSPENLHKLLIANPELENLSLEISKRAAYGFENEIGPPELDIFRVCLLRLRSLAFITGSFTSWMLCMIEMVQAPVLEKLVISGRFESSSGSMRLANHFAGTGAGDETSSGLGSRSKSTYPLLDELDISKLSITPSGESLTDILSSLPTVTKLRIDGRRFTQELSKVPHTLPNLTHVYCFRVSYRQLGNVLRHRTSAGFPLKFVYLNQEGFREAIGLRLPENVKYIQYHCPHYNSDQDESDPDSEGDQGRDEDILGDLSEEESMMDPEEESSGDPKPSLLDRAVTEERGRARVGVYTYLARFEGEVYDT</sequence>
<dbReference type="AlphaFoldDB" id="L8WR40"/>
<evidence type="ECO:0000313" key="3">
    <source>
        <dbReference type="Proteomes" id="UP000011668"/>
    </source>
</evidence>
<dbReference type="Proteomes" id="UP000011668">
    <property type="component" value="Unassembled WGS sequence"/>
</dbReference>
<dbReference type="InterPro" id="IPR032675">
    <property type="entry name" value="LRR_dom_sf"/>
</dbReference>
<dbReference type="Gene3D" id="3.80.10.10">
    <property type="entry name" value="Ribonuclease Inhibitor"/>
    <property type="match status" value="1"/>
</dbReference>
<comment type="caution">
    <text evidence="2">The sequence shown here is derived from an EMBL/GenBank/DDBJ whole genome shotgun (WGS) entry which is preliminary data.</text>
</comment>
<dbReference type="EMBL" id="AFRT01002046">
    <property type="protein sequence ID" value="ELU38799.1"/>
    <property type="molecule type" value="Genomic_DNA"/>
</dbReference>
<accession>L8WR40</accession>
<feature type="region of interest" description="Disordered" evidence="1">
    <location>
        <begin position="498"/>
        <end position="551"/>
    </location>
</feature>
<dbReference type="HOGENOM" id="CLU_474226_0_0_1"/>
<feature type="compositionally biased region" description="Acidic residues" evidence="1">
    <location>
        <begin position="502"/>
        <end position="512"/>
    </location>
</feature>
<evidence type="ECO:0000313" key="2">
    <source>
        <dbReference type="EMBL" id="ELU38799.1"/>
    </source>
</evidence>
<dbReference type="OrthoDB" id="3229088at2759"/>
<dbReference type="STRING" id="983506.L8WR40"/>
<protein>
    <submittedName>
        <fullName evidence="2">Uncharacterized protein</fullName>
    </submittedName>
</protein>
<keyword evidence="3" id="KW-1185">Reference proteome</keyword>
<dbReference type="SUPFAM" id="SSF52047">
    <property type="entry name" value="RNI-like"/>
    <property type="match status" value="1"/>
</dbReference>
<organism evidence="2 3">
    <name type="scientific">Thanatephorus cucumeris (strain AG1-IA)</name>
    <name type="common">Rice sheath blight fungus</name>
    <name type="synonym">Rhizoctonia solani</name>
    <dbReference type="NCBI Taxonomy" id="983506"/>
    <lineage>
        <taxon>Eukaryota</taxon>
        <taxon>Fungi</taxon>
        <taxon>Dikarya</taxon>
        <taxon>Basidiomycota</taxon>
        <taxon>Agaricomycotina</taxon>
        <taxon>Agaricomycetes</taxon>
        <taxon>Cantharellales</taxon>
        <taxon>Ceratobasidiaceae</taxon>
        <taxon>Rhizoctonia</taxon>
        <taxon>Rhizoctonia solani AG-1</taxon>
    </lineage>
</organism>
<feature type="compositionally biased region" description="Acidic residues" evidence="1">
    <location>
        <begin position="520"/>
        <end position="538"/>
    </location>
</feature>
<proteinExistence type="predicted"/>
<reference evidence="2 3" key="1">
    <citation type="journal article" date="2013" name="Nat. Commun.">
        <title>The evolution and pathogenic mechanisms of the rice sheath blight pathogen.</title>
        <authorList>
            <person name="Zheng A."/>
            <person name="Lin R."/>
            <person name="Xu L."/>
            <person name="Qin P."/>
            <person name="Tang C."/>
            <person name="Ai P."/>
            <person name="Zhang D."/>
            <person name="Liu Y."/>
            <person name="Sun Z."/>
            <person name="Feng H."/>
            <person name="Wang Y."/>
            <person name="Chen Y."/>
            <person name="Liang X."/>
            <person name="Fu R."/>
            <person name="Li Q."/>
            <person name="Zhang J."/>
            <person name="Yu X."/>
            <person name="Xie Z."/>
            <person name="Ding L."/>
            <person name="Guan P."/>
            <person name="Tang J."/>
            <person name="Liang Y."/>
            <person name="Wang S."/>
            <person name="Deng Q."/>
            <person name="Li S."/>
            <person name="Zhu J."/>
            <person name="Wang L."/>
            <person name="Liu H."/>
            <person name="Li P."/>
        </authorList>
    </citation>
    <scope>NUCLEOTIDE SEQUENCE [LARGE SCALE GENOMIC DNA]</scope>
    <source>
        <strain evidence="3">AG-1 IA</strain>
    </source>
</reference>
<name>L8WR40_THACA</name>
<evidence type="ECO:0000256" key="1">
    <source>
        <dbReference type="SAM" id="MobiDB-lite"/>
    </source>
</evidence>
<gene>
    <name evidence="2" type="ORF">AG1IA_07172</name>
</gene>